<evidence type="ECO:0000259" key="2">
    <source>
        <dbReference type="Pfam" id="PF05649"/>
    </source>
</evidence>
<name>A0A1G1T427_9BACT</name>
<dbReference type="RefSeq" id="WP_070734179.1">
    <property type="nucleotide sequence ID" value="NZ_MDZC01000057.1"/>
</dbReference>
<feature type="chain" id="PRO_5009578860" description="Peptidase M13 N-terminal domain-containing protein" evidence="1">
    <location>
        <begin position="24"/>
        <end position="167"/>
    </location>
</feature>
<dbReference type="InterPro" id="IPR008753">
    <property type="entry name" value="Peptidase_M13_N"/>
</dbReference>
<keyword evidence="1" id="KW-0732">Signal</keyword>
<dbReference type="SUPFAM" id="SSF55486">
    <property type="entry name" value="Metalloproteases ('zincins'), catalytic domain"/>
    <property type="match status" value="1"/>
</dbReference>
<dbReference type="InterPro" id="IPR024079">
    <property type="entry name" value="MetalloPept_cat_dom_sf"/>
</dbReference>
<dbReference type="PANTHER" id="PTHR11733:SF167">
    <property type="entry name" value="FI17812P1-RELATED"/>
    <property type="match status" value="1"/>
</dbReference>
<dbReference type="STRING" id="1908236.BEN48_01940"/>
<dbReference type="AlphaFoldDB" id="A0A1G1T427"/>
<evidence type="ECO:0000313" key="3">
    <source>
        <dbReference type="EMBL" id="OGX85617.1"/>
    </source>
</evidence>
<feature type="signal peptide" evidence="1">
    <location>
        <begin position="1"/>
        <end position="23"/>
    </location>
</feature>
<feature type="domain" description="Peptidase M13 N-terminal" evidence="2">
    <location>
        <begin position="60"/>
        <end position="164"/>
    </location>
</feature>
<dbReference type="InterPro" id="IPR000718">
    <property type="entry name" value="Peptidase_M13"/>
</dbReference>
<dbReference type="PROSITE" id="PS51257">
    <property type="entry name" value="PROKAR_LIPOPROTEIN"/>
    <property type="match status" value="1"/>
</dbReference>
<dbReference type="PANTHER" id="PTHR11733">
    <property type="entry name" value="ZINC METALLOPROTEASE FAMILY M13 NEPRILYSIN-RELATED"/>
    <property type="match status" value="1"/>
</dbReference>
<dbReference type="Proteomes" id="UP000177791">
    <property type="component" value="Unassembled WGS sequence"/>
</dbReference>
<dbReference type="InterPro" id="IPR042089">
    <property type="entry name" value="Peptidase_M13_dom_2"/>
</dbReference>
<dbReference type="GO" id="GO:0004222">
    <property type="term" value="F:metalloendopeptidase activity"/>
    <property type="evidence" value="ECO:0007669"/>
    <property type="project" value="InterPro"/>
</dbReference>
<organism evidence="3 4">
    <name type="scientific">Hymenobacter glacialis</name>
    <dbReference type="NCBI Taxonomy" id="1908236"/>
    <lineage>
        <taxon>Bacteria</taxon>
        <taxon>Pseudomonadati</taxon>
        <taxon>Bacteroidota</taxon>
        <taxon>Cytophagia</taxon>
        <taxon>Cytophagales</taxon>
        <taxon>Hymenobacteraceae</taxon>
        <taxon>Hymenobacter</taxon>
    </lineage>
</organism>
<dbReference type="GO" id="GO:0016485">
    <property type="term" value="P:protein processing"/>
    <property type="evidence" value="ECO:0007669"/>
    <property type="project" value="TreeGrafter"/>
</dbReference>
<evidence type="ECO:0000313" key="4">
    <source>
        <dbReference type="Proteomes" id="UP000177791"/>
    </source>
</evidence>
<dbReference type="Gene3D" id="1.10.1380.10">
    <property type="entry name" value="Neutral endopeptidase , domain2"/>
    <property type="match status" value="1"/>
</dbReference>
<dbReference type="EMBL" id="MDZC01000057">
    <property type="protein sequence ID" value="OGX85617.1"/>
    <property type="molecule type" value="Genomic_DNA"/>
</dbReference>
<dbReference type="Gene3D" id="3.40.390.10">
    <property type="entry name" value="Collagenase (Catalytic Domain)"/>
    <property type="match status" value="1"/>
</dbReference>
<evidence type="ECO:0000256" key="1">
    <source>
        <dbReference type="SAM" id="SignalP"/>
    </source>
</evidence>
<protein>
    <recommendedName>
        <fullName evidence="2">Peptidase M13 N-terminal domain-containing protein</fullName>
    </recommendedName>
</protein>
<reference evidence="3 4" key="1">
    <citation type="submission" date="2016-08" db="EMBL/GenBank/DDBJ databases">
        <title>Hymenobacter coccineus sp. nov., Hymenobacter lapidarius sp. nov. and Hymenobacter glacialis sp. nov., isolated from Antarctic soil.</title>
        <authorList>
            <person name="Sedlacek I."/>
            <person name="Kralova S."/>
            <person name="Kyrova K."/>
            <person name="Maslanova I."/>
            <person name="Stankova E."/>
            <person name="Vrbovska V."/>
            <person name="Nemec M."/>
            <person name="Bartak M."/>
            <person name="Svec P."/>
            <person name="Busse H.-J."/>
            <person name="Pantucek R."/>
        </authorList>
    </citation>
    <scope>NUCLEOTIDE SEQUENCE [LARGE SCALE GENOMIC DNA]</scope>
    <source>
        <strain evidence="3 4">CCM 8648</strain>
    </source>
</reference>
<dbReference type="Pfam" id="PF05649">
    <property type="entry name" value="Peptidase_M13_N"/>
    <property type="match status" value="1"/>
</dbReference>
<sequence length="167" mass="17529">MNKLHSHPWLPAGALALAGCAGAKPTPVATTTPATTVAAAPADPAGVGLDMADLDRTVNPCDDFFQFSGGNWLKNNPVPNYASSWGPRNLLGNRTQETLRRILEDAAANRTAAPGSNAQKVGDFYAAAMDTMAIQKAGIGQLKPELDRLAAVRDKAALRAAIRTIRP</sequence>
<keyword evidence="4" id="KW-1185">Reference proteome</keyword>
<dbReference type="GO" id="GO:0005886">
    <property type="term" value="C:plasma membrane"/>
    <property type="evidence" value="ECO:0007669"/>
    <property type="project" value="TreeGrafter"/>
</dbReference>
<accession>A0A1G1T427</accession>
<comment type="caution">
    <text evidence="3">The sequence shown here is derived from an EMBL/GenBank/DDBJ whole genome shotgun (WGS) entry which is preliminary data.</text>
</comment>
<proteinExistence type="predicted"/>
<gene>
    <name evidence="3" type="ORF">BEN48_01940</name>
</gene>
<dbReference type="PROSITE" id="PS51885">
    <property type="entry name" value="NEPRILYSIN"/>
    <property type="match status" value="1"/>
</dbReference>